<comment type="caution">
    <text evidence="1">The sequence shown here is derived from an EMBL/GenBank/DDBJ whole genome shotgun (WGS) entry which is preliminary data.</text>
</comment>
<accession>V8AS72</accession>
<dbReference type="Proteomes" id="UP000018692">
    <property type="component" value="Unassembled WGS sequence"/>
</dbReference>
<dbReference type="EMBL" id="AVFE01000002">
    <property type="protein sequence ID" value="ETD05688.1"/>
    <property type="molecule type" value="Genomic_DNA"/>
</dbReference>
<sequence length="74" mass="8950">MIKPKNNKFNKEDISYFCNLYQEEYIRIQNTQGYIKAVSSKYDLRWDAASLYLRYNPELINKYKSVEEAMKLIN</sequence>
<gene>
    <name evidence="1" type="ORF">N568_0101045</name>
</gene>
<name>V8AS72_9LACT</name>
<evidence type="ECO:0000313" key="2">
    <source>
        <dbReference type="Proteomes" id="UP000018692"/>
    </source>
</evidence>
<organism evidence="1 2">
    <name type="scientific">Lactococcus garvieae TRF1</name>
    <dbReference type="NCBI Taxonomy" id="1380772"/>
    <lineage>
        <taxon>Bacteria</taxon>
        <taxon>Bacillati</taxon>
        <taxon>Bacillota</taxon>
        <taxon>Bacilli</taxon>
        <taxon>Lactobacillales</taxon>
        <taxon>Streptococcaceae</taxon>
        <taxon>Lactococcus</taxon>
    </lineage>
</organism>
<reference evidence="1 2" key="1">
    <citation type="submission" date="2013-07" db="EMBL/GenBank/DDBJ databases">
        <title>Isolation of Lactococcus garvieae strain TRF1 from the fecal material of a timber rattlesnake.</title>
        <authorList>
            <person name="McLaughlin R.W."/>
            <person name="Cochran P.A."/>
            <person name="Dowd S.E."/>
        </authorList>
    </citation>
    <scope>NUCLEOTIDE SEQUENCE [LARGE SCALE GENOMIC DNA]</scope>
    <source>
        <strain evidence="1 2">TRF1</strain>
    </source>
</reference>
<evidence type="ECO:0000313" key="1">
    <source>
        <dbReference type="EMBL" id="ETD05688.1"/>
    </source>
</evidence>
<dbReference type="AlphaFoldDB" id="V8AS72"/>
<proteinExistence type="predicted"/>
<protein>
    <submittedName>
        <fullName evidence="1">Uncharacterized protein</fullName>
    </submittedName>
</protein>